<organism evidence="1 2">
    <name type="scientific">Corynebacterium camporealensis</name>
    <dbReference type="NCBI Taxonomy" id="161896"/>
    <lineage>
        <taxon>Bacteria</taxon>
        <taxon>Bacillati</taxon>
        <taxon>Actinomycetota</taxon>
        <taxon>Actinomycetes</taxon>
        <taxon>Mycobacteriales</taxon>
        <taxon>Corynebacteriaceae</taxon>
        <taxon>Corynebacterium</taxon>
    </lineage>
</organism>
<proteinExistence type="predicted"/>
<evidence type="ECO:0000313" key="1">
    <source>
        <dbReference type="EMBL" id="AKE39680.1"/>
    </source>
</evidence>
<accession>A0A0F6QXP4</accession>
<dbReference type="STRING" id="161896.UL81_08650"/>
<name>A0A0F6QXP4_9CORY</name>
<gene>
    <name evidence="1" type="ORF">UL81_08650</name>
</gene>
<dbReference type="HOGENOM" id="CLU_1977780_0_0_11"/>
<dbReference type="AlphaFoldDB" id="A0A0F6QXP4"/>
<dbReference type="PATRIC" id="fig|161896.4.peg.1694"/>
<evidence type="ECO:0000313" key="2">
    <source>
        <dbReference type="Proteomes" id="UP000033566"/>
    </source>
</evidence>
<reference evidence="1 2" key="1">
    <citation type="journal article" date="2015" name="Genome Announc.">
        <title>Complete Genome Sequence of Corynebacterium camporealensis DSM 44610, Isolated from the Milk of a Manchega Sheep with Subclinical Mastitis.</title>
        <authorList>
            <person name="Ruckert C."/>
            <person name="Albersmeier A."/>
            <person name="Winkler A."/>
            <person name="Tauch A."/>
        </authorList>
    </citation>
    <scope>NUCLEOTIDE SEQUENCE [LARGE SCALE GENOMIC DNA]</scope>
    <source>
        <strain evidence="1 2">DSM 44610</strain>
    </source>
</reference>
<dbReference type="OrthoDB" id="4422565at2"/>
<protein>
    <submittedName>
        <fullName evidence="1">Uncharacterized protein</fullName>
    </submittedName>
</protein>
<keyword evidence="2" id="KW-1185">Reference proteome</keyword>
<dbReference type="Proteomes" id="UP000033566">
    <property type="component" value="Chromosome"/>
</dbReference>
<dbReference type="EMBL" id="CP011311">
    <property type="protein sequence ID" value="AKE39680.1"/>
    <property type="molecule type" value="Genomic_DNA"/>
</dbReference>
<dbReference type="KEGG" id="ccj:UL81_08650"/>
<sequence length="121" mass="13578">MSLPNEAVLDGYTLSEQHAIDHEFLMQGSPLSIIAILGMGLIGLAVLCRLFYMPGAPIAGIAGVVMVLHKIWWMPISLWQQFDDFQVFGYTLRYYPTFWAMETLIVAVMAIVGVIAIFVRR</sequence>
<dbReference type="RefSeq" id="WP_035107347.1">
    <property type="nucleotide sequence ID" value="NZ_CP011311.1"/>
</dbReference>